<reference evidence="2" key="1">
    <citation type="submission" date="2020-11" db="EMBL/GenBank/DDBJ databases">
        <authorList>
            <person name="Whitehead M."/>
        </authorList>
    </citation>
    <scope>NUCLEOTIDE SEQUENCE</scope>
    <source>
        <strain evidence="2">EGII</strain>
    </source>
</reference>
<keyword evidence="1" id="KW-0472">Membrane</keyword>
<proteinExistence type="predicted"/>
<name>A0A811U5J8_CERCA</name>
<feature type="transmembrane region" description="Helical" evidence="1">
    <location>
        <begin position="45"/>
        <end position="62"/>
    </location>
</feature>
<dbReference type="EMBL" id="CAJHJT010000001">
    <property type="protein sequence ID" value="CAD6994492.1"/>
    <property type="molecule type" value="Genomic_DNA"/>
</dbReference>
<gene>
    <name evidence="2" type="ORF">CCAP1982_LOCUS3238</name>
</gene>
<keyword evidence="3" id="KW-1185">Reference proteome</keyword>
<accession>A0A811U5J8</accession>
<keyword evidence="1" id="KW-1133">Transmembrane helix</keyword>
<evidence type="ECO:0000313" key="2">
    <source>
        <dbReference type="EMBL" id="CAD6994492.1"/>
    </source>
</evidence>
<dbReference type="Proteomes" id="UP000606786">
    <property type="component" value="Unassembled WGS sequence"/>
</dbReference>
<sequence length="95" mass="10746">MCYGVARQELGDAPASQSNEECKWYIRLSTQTRTPVWIIRCAKHAVNPVASYLLFVAHWLVVIKLNKLIVIAIVLLFVVSTLLLPEDVHRESIVS</sequence>
<evidence type="ECO:0000256" key="1">
    <source>
        <dbReference type="SAM" id="Phobius"/>
    </source>
</evidence>
<evidence type="ECO:0000313" key="3">
    <source>
        <dbReference type="Proteomes" id="UP000606786"/>
    </source>
</evidence>
<keyword evidence="1" id="KW-0812">Transmembrane</keyword>
<protein>
    <submittedName>
        <fullName evidence="2">(Mediterranean fruit fly) hypothetical protein</fullName>
    </submittedName>
</protein>
<comment type="caution">
    <text evidence="2">The sequence shown here is derived from an EMBL/GenBank/DDBJ whole genome shotgun (WGS) entry which is preliminary data.</text>
</comment>
<organism evidence="2 3">
    <name type="scientific">Ceratitis capitata</name>
    <name type="common">Mediterranean fruit fly</name>
    <name type="synonym">Tephritis capitata</name>
    <dbReference type="NCBI Taxonomy" id="7213"/>
    <lineage>
        <taxon>Eukaryota</taxon>
        <taxon>Metazoa</taxon>
        <taxon>Ecdysozoa</taxon>
        <taxon>Arthropoda</taxon>
        <taxon>Hexapoda</taxon>
        <taxon>Insecta</taxon>
        <taxon>Pterygota</taxon>
        <taxon>Neoptera</taxon>
        <taxon>Endopterygota</taxon>
        <taxon>Diptera</taxon>
        <taxon>Brachycera</taxon>
        <taxon>Muscomorpha</taxon>
        <taxon>Tephritoidea</taxon>
        <taxon>Tephritidae</taxon>
        <taxon>Ceratitis</taxon>
        <taxon>Ceratitis</taxon>
    </lineage>
</organism>
<dbReference type="AlphaFoldDB" id="A0A811U5J8"/>
<feature type="transmembrane region" description="Helical" evidence="1">
    <location>
        <begin position="68"/>
        <end position="85"/>
    </location>
</feature>